<gene>
    <name evidence="2" type="ORF">TNIN_155851</name>
    <name evidence="1" type="ORF">TNIN_196901</name>
</gene>
<keyword evidence="3" id="KW-1185">Reference proteome</keyword>
<evidence type="ECO:0000313" key="3">
    <source>
        <dbReference type="Proteomes" id="UP000886998"/>
    </source>
</evidence>
<dbReference type="AlphaFoldDB" id="A0A8X7BMV3"/>
<sequence>MTSCNSFSNPISLTLKAVYRKANSLPHCQAPAYLIFNVTIQKNQRIPRVSPQCHAPTYRQQSSLSVTHISNLRHFRHERIKSEKRKIGFHSQRALPDGMDVKACWSLFRNK</sequence>
<evidence type="ECO:0000313" key="1">
    <source>
        <dbReference type="EMBL" id="GFS63997.1"/>
    </source>
</evidence>
<proteinExistence type="predicted"/>
<dbReference type="OrthoDB" id="6438817at2759"/>
<accession>A0A8X7BMV3</accession>
<dbReference type="EMBL" id="BMAV01000004">
    <property type="protein sequence ID" value="GFY36933.1"/>
    <property type="molecule type" value="Genomic_DNA"/>
</dbReference>
<name>A0A8X7BMV3_9ARAC</name>
<reference evidence="2" key="1">
    <citation type="submission" date="2020-08" db="EMBL/GenBank/DDBJ databases">
        <title>Multicomponent nature underlies the extraordinary mechanical properties of spider dragline silk.</title>
        <authorList>
            <person name="Kono N."/>
            <person name="Nakamura H."/>
            <person name="Mori M."/>
            <person name="Yoshida Y."/>
            <person name="Ohtoshi R."/>
            <person name="Malay A.D."/>
            <person name="Moran D.A.P."/>
            <person name="Tomita M."/>
            <person name="Numata K."/>
            <person name="Arakawa K."/>
        </authorList>
    </citation>
    <scope>NUCLEOTIDE SEQUENCE</scope>
</reference>
<comment type="caution">
    <text evidence="2">The sequence shown here is derived from an EMBL/GenBank/DDBJ whole genome shotgun (WGS) entry which is preliminary data.</text>
</comment>
<protein>
    <submittedName>
        <fullName evidence="2">Uncharacterized protein</fullName>
    </submittedName>
</protein>
<dbReference type="Proteomes" id="UP000886998">
    <property type="component" value="Unassembled WGS sequence"/>
</dbReference>
<evidence type="ECO:0000313" key="2">
    <source>
        <dbReference type="EMBL" id="GFY36933.1"/>
    </source>
</evidence>
<organism evidence="2 3">
    <name type="scientific">Trichonephila inaurata madagascariensis</name>
    <dbReference type="NCBI Taxonomy" id="2747483"/>
    <lineage>
        <taxon>Eukaryota</taxon>
        <taxon>Metazoa</taxon>
        <taxon>Ecdysozoa</taxon>
        <taxon>Arthropoda</taxon>
        <taxon>Chelicerata</taxon>
        <taxon>Arachnida</taxon>
        <taxon>Araneae</taxon>
        <taxon>Araneomorphae</taxon>
        <taxon>Entelegynae</taxon>
        <taxon>Araneoidea</taxon>
        <taxon>Nephilidae</taxon>
        <taxon>Trichonephila</taxon>
        <taxon>Trichonephila inaurata</taxon>
    </lineage>
</organism>
<dbReference type="EMBL" id="BMAV01027976">
    <property type="protein sequence ID" value="GFS63997.1"/>
    <property type="molecule type" value="Genomic_DNA"/>
</dbReference>